<accession>A0AAV5KLP8</accession>
<protein>
    <submittedName>
        <fullName evidence="1">Uncharacterized protein</fullName>
    </submittedName>
</protein>
<evidence type="ECO:0000313" key="1">
    <source>
        <dbReference type="EMBL" id="GKV25549.1"/>
    </source>
</evidence>
<gene>
    <name evidence="1" type="ORF">SLEP1_g34973</name>
</gene>
<evidence type="ECO:0000313" key="2">
    <source>
        <dbReference type="Proteomes" id="UP001054252"/>
    </source>
</evidence>
<dbReference type="AlphaFoldDB" id="A0AAV5KLP8"/>
<sequence>MLDNGYLIEVHIIERDTIIISVPILPTISIFHAYDRHVLDS</sequence>
<dbReference type="EMBL" id="BPVZ01000069">
    <property type="protein sequence ID" value="GKV25549.1"/>
    <property type="molecule type" value="Genomic_DNA"/>
</dbReference>
<keyword evidence="2" id="KW-1185">Reference proteome</keyword>
<comment type="caution">
    <text evidence="1">The sequence shown here is derived from an EMBL/GenBank/DDBJ whole genome shotgun (WGS) entry which is preliminary data.</text>
</comment>
<name>A0AAV5KLP8_9ROSI</name>
<proteinExistence type="predicted"/>
<reference evidence="1 2" key="1">
    <citation type="journal article" date="2021" name="Commun. Biol.">
        <title>The genome of Shorea leprosula (Dipterocarpaceae) highlights the ecological relevance of drought in aseasonal tropical rainforests.</title>
        <authorList>
            <person name="Ng K.K.S."/>
            <person name="Kobayashi M.J."/>
            <person name="Fawcett J.A."/>
            <person name="Hatakeyama M."/>
            <person name="Paape T."/>
            <person name="Ng C.H."/>
            <person name="Ang C.C."/>
            <person name="Tnah L.H."/>
            <person name="Lee C.T."/>
            <person name="Nishiyama T."/>
            <person name="Sese J."/>
            <person name="O'Brien M.J."/>
            <person name="Copetti D."/>
            <person name="Mohd Noor M.I."/>
            <person name="Ong R.C."/>
            <person name="Putra M."/>
            <person name="Sireger I.Z."/>
            <person name="Indrioko S."/>
            <person name="Kosugi Y."/>
            <person name="Izuno A."/>
            <person name="Isagi Y."/>
            <person name="Lee S.L."/>
            <person name="Shimizu K.K."/>
        </authorList>
    </citation>
    <scope>NUCLEOTIDE SEQUENCE [LARGE SCALE GENOMIC DNA]</scope>
    <source>
        <strain evidence="1">214</strain>
    </source>
</reference>
<organism evidence="1 2">
    <name type="scientific">Rubroshorea leprosula</name>
    <dbReference type="NCBI Taxonomy" id="152421"/>
    <lineage>
        <taxon>Eukaryota</taxon>
        <taxon>Viridiplantae</taxon>
        <taxon>Streptophyta</taxon>
        <taxon>Embryophyta</taxon>
        <taxon>Tracheophyta</taxon>
        <taxon>Spermatophyta</taxon>
        <taxon>Magnoliopsida</taxon>
        <taxon>eudicotyledons</taxon>
        <taxon>Gunneridae</taxon>
        <taxon>Pentapetalae</taxon>
        <taxon>rosids</taxon>
        <taxon>malvids</taxon>
        <taxon>Malvales</taxon>
        <taxon>Dipterocarpaceae</taxon>
        <taxon>Rubroshorea</taxon>
    </lineage>
</organism>
<dbReference type="Proteomes" id="UP001054252">
    <property type="component" value="Unassembled WGS sequence"/>
</dbReference>